<keyword evidence="1" id="KW-1133">Transmembrane helix</keyword>
<evidence type="ECO:0000256" key="1">
    <source>
        <dbReference type="SAM" id="Phobius"/>
    </source>
</evidence>
<evidence type="ECO:0000313" key="2">
    <source>
        <dbReference type="EMBL" id="TRW48677.1"/>
    </source>
</evidence>
<organism evidence="2 3">
    <name type="scientific">Aliidiomarina halalkaliphila</name>
    <dbReference type="NCBI Taxonomy" id="2593535"/>
    <lineage>
        <taxon>Bacteria</taxon>
        <taxon>Pseudomonadati</taxon>
        <taxon>Pseudomonadota</taxon>
        <taxon>Gammaproteobacteria</taxon>
        <taxon>Alteromonadales</taxon>
        <taxon>Idiomarinaceae</taxon>
        <taxon>Aliidiomarina</taxon>
    </lineage>
</organism>
<keyword evidence="1" id="KW-0812">Transmembrane</keyword>
<feature type="transmembrane region" description="Helical" evidence="1">
    <location>
        <begin position="123"/>
        <end position="145"/>
    </location>
</feature>
<dbReference type="AlphaFoldDB" id="A0A552X0V9"/>
<dbReference type="RefSeq" id="WP_143235662.1">
    <property type="nucleotide sequence ID" value="NZ_VJWL01000002.1"/>
</dbReference>
<gene>
    <name evidence="2" type="ORF">FM042_06740</name>
</gene>
<accession>A0A552X0V9</accession>
<reference evidence="2 3" key="1">
    <citation type="submission" date="2019-07" db="EMBL/GenBank/DDBJ databases">
        <authorList>
            <person name="Yang M."/>
            <person name="Zhao D."/>
            <person name="Xiang H."/>
        </authorList>
    </citation>
    <scope>NUCLEOTIDE SEQUENCE [LARGE SCALE GENOMIC DNA]</scope>
    <source>
        <strain evidence="2 3">IM1326</strain>
    </source>
</reference>
<evidence type="ECO:0000313" key="3">
    <source>
        <dbReference type="Proteomes" id="UP000320359"/>
    </source>
</evidence>
<keyword evidence="1" id="KW-0472">Membrane</keyword>
<name>A0A552X0V9_9GAMM</name>
<sequence>MTQQEKSSESQIPKSGYTVSSGGNVYFDVDGHQVRIWFSGWNVGERVYVDDVEVSQLRSWRFVSSHDFTIDGTAYKLELGIKGWRNLLKGVYFARLYRGDTLIDQDWVRAYEGANKPFSWKTFLLLVFVGAGVGYVVGGQVARWLG</sequence>
<dbReference type="OrthoDB" id="6228646at2"/>
<dbReference type="EMBL" id="VJWL01000002">
    <property type="protein sequence ID" value="TRW48677.1"/>
    <property type="molecule type" value="Genomic_DNA"/>
</dbReference>
<dbReference type="Proteomes" id="UP000320359">
    <property type="component" value="Unassembled WGS sequence"/>
</dbReference>
<protein>
    <submittedName>
        <fullName evidence="2">Uncharacterized protein</fullName>
    </submittedName>
</protein>
<comment type="caution">
    <text evidence="2">The sequence shown here is derived from an EMBL/GenBank/DDBJ whole genome shotgun (WGS) entry which is preliminary data.</text>
</comment>
<proteinExistence type="predicted"/>
<keyword evidence="3" id="KW-1185">Reference proteome</keyword>